<sequence length="665" mass="71424">MPPRLSLRSVAGRSHPLKRAIVNQTPTSTQTPGVCLFCSLSPRSAPSTPPRRARRKSLATRRNQSTAAATTPPPPQPTPTPREELHAALQELQRHAANYVNLSRLQLALASLRQDAGDETVRLAVLGLPAAGAPGSARTAKEVVRLLLADPLSPEQQWERDLMGHDARQPLVIRVGADEDRGVPVTYARGGGLLREMSVSSPGLDGHRLEILLAESGPLADSAAGAAIRDFEETTLVPTVDIPTSNTGRYTPVTTPVHKALLVADGLVGAASLVNLPLLPHEDTIAAAVNLPGYTSQGASAMPFTTIDVKAAGQGLDAFRQSIDKGFEYERAWFKSNVPAVMAWLKLGATSTEDGVTKAAVRNMTASLLRNTLAAIQEEEARRLSSAISSQVATKDAASMNPSLAQWAEKAHAELQEEMDRAFTSSRWRQLNWWKLFWRVDDVGVLSSEMLSQRFLPGAERNVIYLAGQIEGSGLFGPDGSGKGPYAMPTLSAALGPQSKAAKPAPVLPMPDGAKAVGTKWPTHITFTRNYLQTETVPALQALAQRLVFQSTSFSALTSALGGLMYLSSFGISESGAVAAFGVVWSLRRLQKKWETAREYWQSEVREEGRKAVRAVEISVGEAIDKALVKGTRAGSQGVDEAQLGELTRARELVQKAEEALGRMK</sequence>
<dbReference type="PANTHER" id="PTHR38644">
    <property type="entry name" value="EXPRESSED PROTEIN"/>
    <property type="match status" value="1"/>
</dbReference>
<evidence type="ECO:0000256" key="1">
    <source>
        <dbReference type="SAM" id="MobiDB-lite"/>
    </source>
</evidence>
<comment type="caution">
    <text evidence="3">The sequence shown here is derived from an EMBL/GenBank/DDBJ whole genome shotgun (WGS) entry which is preliminary data.</text>
</comment>
<gene>
    <name evidence="3" type="ORF">VSDG_01697</name>
</gene>
<evidence type="ECO:0000313" key="4">
    <source>
        <dbReference type="Proteomes" id="UP000284375"/>
    </source>
</evidence>
<feature type="compositionally biased region" description="Low complexity" evidence="1">
    <location>
        <begin position="60"/>
        <end position="70"/>
    </location>
</feature>
<dbReference type="Pfam" id="PF23867">
    <property type="entry name" value="Mmc1_N"/>
    <property type="match status" value="1"/>
</dbReference>
<name>A0A423WHL9_CYTCH</name>
<feature type="domain" description="Mmc1 C-terminal" evidence="2">
    <location>
        <begin position="402"/>
        <end position="610"/>
    </location>
</feature>
<protein>
    <recommendedName>
        <fullName evidence="2">Mmc1 C-terminal domain-containing protein</fullName>
    </recommendedName>
</protein>
<evidence type="ECO:0000313" key="3">
    <source>
        <dbReference type="EMBL" id="ROW02897.1"/>
    </source>
</evidence>
<feature type="compositionally biased region" description="Pro residues" evidence="1">
    <location>
        <begin position="71"/>
        <end position="80"/>
    </location>
</feature>
<dbReference type="InterPro" id="IPR056196">
    <property type="entry name" value="Mmc1_C"/>
</dbReference>
<dbReference type="Proteomes" id="UP000284375">
    <property type="component" value="Unassembled WGS sequence"/>
</dbReference>
<proteinExistence type="predicted"/>
<reference evidence="3 4" key="1">
    <citation type="submission" date="2015-09" db="EMBL/GenBank/DDBJ databases">
        <title>Host preference determinants of Valsa canker pathogens revealed by comparative genomics.</title>
        <authorList>
            <person name="Yin Z."/>
            <person name="Huang L."/>
        </authorList>
    </citation>
    <scope>NUCLEOTIDE SEQUENCE [LARGE SCALE GENOMIC DNA]</scope>
    <source>
        <strain evidence="3 4">YSFL</strain>
    </source>
</reference>
<dbReference type="Pfam" id="PF23868">
    <property type="entry name" value="Mmc1_C"/>
    <property type="match status" value="1"/>
</dbReference>
<dbReference type="STRING" id="252740.A0A423WHL9"/>
<accession>A0A423WHL9</accession>
<feature type="region of interest" description="Disordered" evidence="1">
    <location>
        <begin position="40"/>
        <end position="82"/>
    </location>
</feature>
<dbReference type="EMBL" id="LJZO01000004">
    <property type="protein sequence ID" value="ROW02897.1"/>
    <property type="molecule type" value="Genomic_DNA"/>
</dbReference>
<organism evidence="3 4">
    <name type="scientific">Cytospora chrysosperma</name>
    <name type="common">Cytospora canker fungus</name>
    <name type="synonym">Sphaeria chrysosperma</name>
    <dbReference type="NCBI Taxonomy" id="252740"/>
    <lineage>
        <taxon>Eukaryota</taxon>
        <taxon>Fungi</taxon>
        <taxon>Dikarya</taxon>
        <taxon>Ascomycota</taxon>
        <taxon>Pezizomycotina</taxon>
        <taxon>Sordariomycetes</taxon>
        <taxon>Sordariomycetidae</taxon>
        <taxon>Diaporthales</taxon>
        <taxon>Cytosporaceae</taxon>
        <taxon>Cytospora</taxon>
    </lineage>
</organism>
<dbReference type="PANTHER" id="PTHR38644:SF1">
    <property type="entry name" value="EXPRESSED PROTEIN"/>
    <property type="match status" value="1"/>
</dbReference>
<dbReference type="OrthoDB" id="5319015at2759"/>
<keyword evidence="4" id="KW-1185">Reference proteome</keyword>
<evidence type="ECO:0000259" key="2">
    <source>
        <dbReference type="Pfam" id="PF23868"/>
    </source>
</evidence>
<dbReference type="AlphaFoldDB" id="A0A423WHL9"/>